<comment type="caution">
    <text evidence="2">The sequence shown here is derived from an EMBL/GenBank/DDBJ whole genome shotgun (WGS) entry which is preliminary data.</text>
</comment>
<organism evidence="2 3">
    <name type="scientific">Rhizopus oryzae</name>
    <name type="common">Mucormycosis agent</name>
    <name type="synonym">Rhizopus arrhizus var. delemar</name>
    <dbReference type="NCBI Taxonomy" id="64495"/>
    <lineage>
        <taxon>Eukaryota</taxon>
        <taxon>Fungi</taxon>
        <taxon>Fungi incertae sedis</taxon>
        <taxon>Mucoromycota</taxon>
        <taxon>Mucoromycotina</taxon>
        <taxon>Mucoromycetes</taxon>
        <taxon>Mucorales</taxon>
        <taxon>Mucorineae</taxon>
        <taxon>Rhizopodaceae</taxon>
        <taxon>Rhizopus</taxon>
    </lineage>
</organism>
<name>A0A9P6WXN1_RHIOR</name>
<sequence length="457" mass="52637">MTKLQRELNLKFEIGKLSVRNEILDTVIEVNDEEIDDESISDNNDVQEHETAQVGQVEVEQNIQNVEEEQNVEERNVQDEPNSQVGSDQDDINTSLSSLFKRKSMCSDDELFKKLLDSSCINLANDGSKEKFAQLLPTHIYEDLLAKCQKEKQEFESSLPPKLKKMINDIFGNLSTFIFDNTMDRILDFIDTRKAEETNKSCEAYKLLSTIDAILKNMKHYKRETKLSESFYLHAFLSALRPLLDDTRVILKEGEPVSAATQRMQLINEVDITYGRRVDILVATDLDTDIDDVEICSIEFKKPNATTATLLQQQNKNIRINGCILNDIHLFTQNTDHQLFYLDFAGKSAYIVQLFRYENYFVGHKVGNFSLISSLVELHQLRKSVLNLYAWREFAVELSNKITLSHIEQSYKYDLVEVSDYASNNFVQSPKRNVTPVNIFLSPSNQSKRTKYMTDQS</sequence>
<keyword evidence="3" id="KW-1185">Reference proteome</keyword>
<evidence type="ECO:0000256" key="1">
    <source>
        <dbReference type="SAM" id="MobiDB-lite"/>
    </source>
</evidence>
<reference evidence="2" key="1">
    <citation type="journal article" date="2020" name="Microb. Genom.">
        <title>Genetic diversity of clinical and environmental Mucorales isolates obtained from an investigation of mucormycosis cases among solid organ transplant recipients.</title>
        <authorList>
            <person name="Nguyen M.H."/>
            <person name="Kaul D."/>
            <person name="Muto C."/>
            <person name="Cheng S.J."/>
            <person name="Richter R.A."/>
            <person name="Bruno V.M."/>
            <person name="Liu G."/>
            <person name="Beyhan S."/>
            <person name="Sundermann A.J."/>
            <person name="Mounaud S."/>
            <person name="Pasculle A.W."/>
            <person name="Nierman W.C."/>
            <person name="Driscoll E."/>
            <person name="Cumbie R."/>
            <person name="Clancy C.J."/>
            <person name="Dupont C.L."/>
        </authorList>
    </citation>
    <scope>NUCLEOTIDE SEQUENCE</scope>
    <source>
        <strain evidence="2">GL11</strain>
    </source>
</reference>
<evidence type="ECO:0000313" key="2">
    <source>
        <dbReference type="EMBL" id="KAG1300970.1"/>
    </source>
</evidence>
<dbReference type="EMBL" id="JAANQT010003532">
    <property type="protein sequence ID" value="KAG1300970.1"/>
    <property type="molecule type" value="Genomic_DNA"/>
</dbReference>
<dbReference type="Proteomes" id="UP000716291">
    <property type="component" value="Unassembled WGS sequence"/>
</dbReference>
<evidence type="ECO:0000313" key="3">
    <source>
        <dbReference type="Proteomes" id="UP000716291"/>
    </source>
</evidence>
<feature type="compositionally biased region" description="Polar residues" evidence="1">
    <location>
        <begin position="81"/>
        <end position="91"/>
    </location>
</feature>
<feature type="region of interest" description="Disordered" evidence="1">
    <location>
        <begin position="69"/>
        <end position="91"/>
    </location>
</feature>
<dbReference type="AlphaFoldDB" id="A0A9P6WXN1"/>
<gene>
    <name evidence="2" type="ORF">G6F64_012217</name>
</gene>
<protein>
    <submittedName>
        <fullName evidence="2">Uncharacterized protein</fullName>
    </submittedName>
</protein>
<accession>A0A9P6WXN1</accession>
<proteinExistence type="predicted"/>